<evidence type="ECO:0000256" key="2">
    <source>
        <dbReference type="SAM" id="SignalP"/>
    </source>
</evidence>
<accession>A0A6M4ISU7</accession>
<reference evidence="3 4" key="1">
    <citation type="submission" date="2020-05" db="EMBL/GenBank/DDBJ databases">
        <title>Complete genome sequence of Gemmatimonas greenlandica TET16.</title>
        <authorList>
            <person name="Zeng Y."/>
        </authorList>
    </citation>
    <scope>NUCLEOTIDE SEQUENCE [LARGE SCALE GENOMIC DNA]</scope>
    <source>
        <strain evidence="3 4">TET16</strain>
    </source>
</reference>
<sequence>MRLLLVPVLLICVSASTQAQGKKKCAETPIDSTNPASPVYQECHVKRKASLRGNPPRPDFSPNPAGSTACYRADFAFVVDTTGVPDLSTVRRVSSTDPSFAEAVEATIARLRYAPARLDSTLVRQVVNFTSGLSIRTVVVSSSPSGAFSPPSGSRIPRGPRC</sequence>
<dbReference type="RefSeq" id="WP_171226699.1">
    <property type="nucleotide sequence ID" value="NZ_CP053085.1"/>
</dbReference>
<feature type="chain" id="PRO_5026982399" description="TonB C-terminal domain-containing protein" evidence="2">
    <location>
        <begin position="20"/>
        <end position="162"/>
    </location>
</feature>
<name>A0A6M4ISU7_9BACT</name>
<evidence type="ECO:0000313" key="4">
    <source>
        <dbReference type="Proteomes" id="UP000500938"/>
    </source>
</evidence>
<keyword evidence="4" id="KW-1185">Reference proteome</keyword>
<evidence type="ECO:0000256" key="1">
    <source>
        <dbReference type="SAM" id="MobiDB-lite"/>
    </source>
</evidence>
<proteinExistence type="predicted"/>
<dbReference type="KEGG" id="ggr:HKW67_17955"/>
<dbReference type="Proteomes" id="UP000500938">
    <property type="component" value="Chromosome"/>
</dbReference>
<protein>
    <recommendedName>
        <fullName evidence="5">TonB C-terminal domain-containing protein</fullName>
    </recommendedName>
</protein>
<evidence type="ECO:0008006" key="5">
    <source>
        <dbReference type="Google" id="ProtNLM"/>
    </source>
</evidence>
<keyword evidence="2" id="KW-0732">Signal</keyword>
<organism evidence="3 4">
    <name type="scientific">Gemmatimonas groenlandica</name>
    <dbReference type="NCBI Taxonomy" id="2732249"/>
    <lineage>
        <taxon>Bacteria</taxon>
        <taxon>Pseudomonadati</taxon>
        <taxon>Gemmatimonadota</taxon>
        <taxon>Gemmatimonadia</taxon>
        <taxon>Gemmatimonadales</taxon>
        <taxon>Gemmatimonadaceae</taxon>
        <taxon>Gemmatimonas</taxon>
    </lineage>
</organism>
<dbReference type="EMBL" id="CP053085">
    <property type="protein sequence ID" value="QJR37265.1"/>
    <property type="molecule type" value="Genomic_DNA"/>
</dbReference>
<gene>
    <name evidence="3" type="ORF">HKW67_17955</name>
</gene>
<dbReference type="AlphaFoldDB" id="A0A6M4ISU7"/>
<feature type="signal peptide" evidence="2">
    <location>
        <begin position="1"/>
        <end position="19"/>
    </location>
</feature>
<feature type="region of interest" description="Disordered" evidence="1">
    <location>
        <begin position="141"/>
        <end position="162"/>
    </location>
</feature>
<evidence type="ECO:0000313" key="3">
    <source>
        <dbReference type="EMBL" id="QJR37265.1"/>
    </source>
</evidence>